<evidence type="ECO:0000256" key="2">
    <source>
        <dbReference type="ARBA" id="ARBA00023002"/>
    </source>
</evidence>
<proteinExistence type="inferred from homology"/>
<dbReference type="InterPro" id="IPR036291">
    <property type="entry name" value="NAD(P)-bd_dom_sf"/>
</dbReference>
<evidence type="ECO:0000313" key="3">
    <source>
        <dbReference type="EnsemblPlants" id="Kaladp0033s0191.1.v1.1"/>
    </source>
</evidence>
<dbReference type="InterPro" id="IPR020904">
    <property type="entry name" value="Sc_DH/Rdtase_CS"/>
</dbReference>
<dbReference type="Gramene" id="Kaladp0033s0191.1.v1.1">
    <property type="protein sequence ID" value="Kaladp0033s0191.1.v1.1"/>
    <property type="gene ID" value="Kaladp0033s0191.v1.1"/>
</dbReference>
<dbReference type="PANTHER" id="PTHR44169">
    <property type="entry name" value="NADPH-DEPENDENT 1-ACYLDIHYDROXYACETONE PHOSPHATE REDUCTASE"/>
    <property type="match status" value="1"/>
</dbReference>
<protein>
    <recommendedName>
        <fullName evidence="5">NADPH-dependent 1-acyldihydroxyacetone phosphate reductase</fullName>
    </recommendedName>
</protein>
<dbReference type="PRINTS" id="PR00081">
    <property type="entry name" value="GDHRDH"/>
</dbReference>
<dbReference type="EnsemblPlants" id="Kaladp0033s0191.1.v1.1">
    <property type="protein sequence ID" value="Kaladp0033s0191.1.v1.1"/>
    <property type="gene ID" value="Kaladp0033s0191.v1.1"/>
</dbReference>
<accession>A0A7N0TE23</accession>
<dbReference type="SUPFAM" id="SSF51735">
    <property type="entry name" value="NAD(P)-binding Rossmann-fold domains"/>
    <property type="match status" value="1"/>
</dbReference>
<dbReference type="InterPro" id="IPR002347">
    <property type="entry name" value="SDR_fam"/>
</dbReference>
<evidence type="ECO:0000256" key="1">
    <source>
        <dbReference type="ARBA" id="ARBA00006484"/>
    </source>
</evidence>
<evidence type="ECO:0008006" key="5">
    <source>
        <dbReference type="Google" id="ProtNLM"/>
    </source>
</evidence>
<evidence type="ECO:0000313" key="4">
    <source>
        <dbReference type="Proteomes" id="UP000594263"/>
    </source>
</evidence>
<dbReference type="PROSITE" id="PS00061">
    <property type="entry name" value="ADH_SHORT"/>
    <property type="match status" value="1"/>
</dbReference>
<dbReference type="Proteomes" id="UP000594263">
    <property type="component" value="Unplaced"/>
</dbReference>
<dbReference type="GO" id="GO:0005783">
    <property type="term" value="C:endoplasmic reticulum"/>
    <property type="evidence" value="ECO:0007669"/>
    <property type="project" value="TreeGrafter"/>
</dbReference>
<keyword evidence="4" id="KW-1185">Reference proteome</keyword>
<dbReference type="AlphaFoldDB" id="A0A7N0TE23"/>
<organism evidence="3 4">
    <name type="scientific">Kalanchoe fedtschenkoi</name>
    <name type="common">Lavender scallops</name>
    <name type="synonym">South American air plant</name>
    <dbReference type="NCBI Taxonomy" id="63787"/>
    <lineage>
        <taxon>Eukaryota</taxon>
        <taxon>Viridiplantae</taxon>
        <taxon>Streptophyta</taxon>
        <taxon>Embryophyta</taxon>
        <taxon>Tracheophyta</taxon>
        <taxon>Spermatophyta</taxon>
        <taxon>Magnoliopsida</taxon>
        <taxon>eudicotyledons</taxon>
        <taxon>Gunneridae</taxon>
        <taxon>Pentapetalae</taxon>
        <taxon>Saxifragales</taxon>
        <taxon>Crassulaceae</taxon>
        <taxon>Kalanchoe</taxon>
    </lineage>
</organism>
<keyword evidence="2" id="KW-0560">Oxidoreductase</keyword>
<sequence length="161" mass="17970">MIQAVVPHMASRRRGKIVNVGSVTALAPTPWSGAYTSSKSALHSLTDTMRLELKLLGIDTISIVPGAIKSNISNSASATYSQMPEWKLYKPFEAAIRERVDFSQRVNATPSEEFAKKVVSQVLKKDPPAWFTYGTFSTTMSIMYHLPLTIRDYILRRAMKC</sequence>
<dbReference type="OMA" id="TIMFSTI"/>
<dbReference type="Pfam" id="PF00106">
    <property type="entry name" value="adh_short"/>
    <property type="match status" value="1"/>
</dbReference>
<dbReference type="PANTHER" id="PTHR44169:SF6">
    <property type="entry name" value="NADPH-DEPENDENT 1-ACYLDIHYDROXYACETONE PHOSPHATE REDUCTASE"/>
    <property type="match status" value="1"/>
</dbReference>
<reference evidence="3" key="1">
    <citation type="submission" date="2021-01" db="UniProtKB">
        <authorList>
            <consortium name="EnsemblPlants"/>
        </authorList>
    </citation>
    <scope>IDENTIFICATION</scope>
</reference>
<comment type="similarity">
    <text evidence="1">Belongs to the short-chain dehydrogenases/reductases (SDR) family.</text>
</comment>
<name>A0A7N0TE23_KALFE</name>
<dbReference type="GO" id="GO:0016491">
    <property type="term" value="F:oxidoreductase activity"/>
    <property type="evidence" value="ECO:0007669"/>
    <property type="project" value="UniProtKB-KW"/>
</dbReference>
<dbReference type="Gene3D" id="3.40.50.720">
    <property type="entry name" value="NAD(P)-binding Rossmann-like Domain"/>
    <property type="match status" value="1"/>
</dbReference>